<feature type="transmembrane region" description="Helical" evidence="1">
    <location>
        <begin position="66"/>
        <end position="90"/>
    </location>
</feature>
<organism evidence="2 3">
    <name type="scientific">Kingdonia uniflora</name>
    <dbReference type="NCBI Taxonomy" id="39325"/>
    <lineage>
        <taxon>Eukaryota</taxon>
        <taxon>Viridiplantae</taxon>
        <taxon>Streptophyta</taxon>
        <taxon>Embryophyta</taxon>
        <taxon>Tracheophyta</taxon>
        <taxon>Spermatophyta</taxon>
        <taxon>Magnoliopsida</taxon>
        <taxon>Ranunculales</taxon>
        <taxon>Circaeasteraceae</taxon>
        <taxon>Kingdonia</taxon>
    </lineage>
</organism>
<evidence type="ECO:0000313" key="2">
    <source>
        <dbReference type="EMBL" id="KAF6136220.1"/>
    </source>
</evidence>
<feature type="transmembrane region" description="Helical" evidence="1">
    <location>
        <begin position="7"/>
        <end position="27"/>
    </location>
</feature>
<dbReference type="OrthoDB" id="539709at2759"/>
<name>A0A7J7L0Q3_9MAGN</name>
<keyword evidence="1" id="KW-0472">Membrane</keyword>
<keyword evidence="1" id="KW-1133">Transmembrane helix</keyword>
<dbReference type="PANTHER" id="PTHR34116:SF9">
    <property type="entry name" value="OS08G0346600 PROTEIN"/>
    <property type="match status" value="1"/>
</dbReference>
<dbReference type="Proteomes" id="UP000541444">
    <property type="component" value="Unassembled WGS sequence"/>
</dbReference>
<reference evidence="2 3" key="1">
    <citation type="journal article" date="2020" name="IScience">
        <title>Genome Sequencing of the Endangered Kingdonia uniflora (Circaeasteraceae, Ranunculales) Reveals Potential Mechanisms of Evolutionary Specialization.</title>
        <authorList>
            <person name="Sun Y."/>
            <person name="Deng T."/>
            <person name="Zhang A."/>
            <person name="Moore M.J."/>
            <person name="Landis J.B."/>
            <person name="Lin N."/>
            <person name="Zhang H."/>
            <person name="Zhang X."/>
            <person name="Huang J."/>
            <person name="Zhang X."/>
            <person name="Sun H."/>
            <person name="Wang H."/>
        </authorList>
    </citation>
    <scope>NUCLEOTIDE SEQUENCE [LARGE SCALE GENOMIC DNA]</scope>
    <source>
        <strain evidence="2">TB1705</strain>
        <tissue evidence="2">Leaf</tissue>
    </source>
</reference>
<evidence type="ECO:0000313" key="3">
    <source>
        <dbReference type="Proteomes" id="UP000541444"/>
    </source>
</evidence>
<keyword evidence="3" id="KW-1185">Reference proteome</keyword>
<dbReference type="PANTHER" id="PTHR34116">
    <property type="entry name" value="PLASMINOGEN ACTIVATOR INHIBITOR"/>
    <property type="match status" value="1"/>
</dbReference>
<feature type="transmembrane region" description="Helical" evidence="1">
    <location>
        <begin position="135"/>
        <end position="154"/>
    </location>
</feature>
<dbReference type="EMBL" id="JACGCM010002755">
    <property type="protein sequence ID" value="KAF6136220.1"/>
    <property type="molecule type" value="Genomic_DNA"/>
</dbReference>
<protein>
    <submittedName>
        <fullName evidence="2">Uncharacterized protein</fullName>
    </submittedName>
</protein>
<comment type="caution">
    <text evidence="2">The sequence shown here is derived from an EMBL/GenBank/DDBJ whole genome shotgun (WGS) entry which is preliminary data.</text>
</comment>
<dbReference type="AlphaFoldDB" id="A0A7J7L0Q3"/>
<proteinExistence type="predicted"/>
<feature type="transmembrane region" description="Helical" evidence="1">
    <location>
        <begin position="102"/>
        <end position="123"/>
    </location>
</feature>
<evidence type="ECO:0000256" key="1">
    <source>
        <dbReference type="SAM" id="Phobius"/>
    </source>
</evidence>
<accession>A0A7J7L0Q3</accession>
<sequence length="188" mass="20668">MFSNAIFIVILLCIPVFALQVFFIFYLSKESLPEAFGRSFMIIKGDGGINGDGEMVFCAYPLSSTIIFGTFATIYVLFFMLACWKVVALVINKSLRVRINALLFAVIIVLPLQVLFLALSLMWRPDGTIFKGHALLVFLMVLSCAVVGECILIIRPIADALAVGGESCQWEGEDQLPVVLGDKHGLKV</sequence>
<gene>
    <name evidence="2" type="ORF">GIB67_001629</name>
</gene>
<keyword evidence="1" id="KW-0812">Transmembrane</keyword>